<accession>A0A067FNT2</accession>
<keyword evidence="1" id="KW-0472">Membrane</keyword>
<organism evidence="2 3">
    <name type="scientific">Citrus sinensis</name>
    <name type="common">Sweet orange</name>
    <name type="synonym">Citrus aurantium var. sinensis</name>
    <dbReference type="NCBI Taxonomy" id="2711"/>
    <lineage>
        <taxon>Eukaryota</taxon>
        <taxon>Viridiplantae</taxon>
        <taxon>Streptophyta</taxon>
        <taxon>Embryophyta</taxon>
        <taxon>Tracheophyta</taxon>
        <taxon>Spermatophyta</taxon>
        <taxon>Magnoliopsida</taxon>
        <taxon>eudicotyledons</taxon>
        <taxon>Gunneridae</taxon>
        <taxon>Pentapetalae</taxon>
        <taxon>rosids</taxon>
        <taxon>malvids</taxon>
        <taxon>Sapindales</taxon>
        <taxon>Rutaceae</taxon>
        <taxon>Aurantioideae</taxon>
        <taxon>Citrus</taxon>
    </lineage>
</organism>
<keyword evidence="3" id="KW-1185">Reference proteome</keyword>
<dbReference type="Proteomes" id="UP000027120">
    <property type="component" value="Unassembled WGS sequence"/>
</dbReference>
<reference evidence="2 3" key="1">
    <citation type="submission" date="2014-04" db="EMBL/GenBank/DDBJ databases">
        <authorList>
            <consortium name="International Citrus Genome Consortium"/>
            <person name="Gmitter F."/>
            <person name="Chen C."/>
            <person name="Farmerie W."/>
            <person name="Harkins T."/>
            <person name="Desany B."/>
            <person name="Mohiuddin M."/>
            <person name="Kodira C."/>
            <person name="Borodovsky M."/>
            <person name="Lomsadze A."/>
            <person name="Burns P."/>
            <person name="Jenkins J."/>
            <person name="Prochnik S."/>
            <person name="Shu S."/>
            <person name="Chapman J."/>
            <person name="Pitluck S."/>
            <person name="Schmutz J."/>
            <person name="Rokhsar D."/>
        </authorList>
    </citation>
    <scope>NUCLEOTIDE SEQUENCE</scope>
</reference>
<protein>
    <submittedName>
        <fullName evidence="2">Uncharacterized protein</fullName>
    </submittedName>
</protein>
<feature type="transmembrane region" description="Helical" evidence="1">
    <location>
        <begin position="45"/>
        <end position="63"/>
    </location>
</feature>
<gene>
    <name evidence="2" type="ORF">CISIN_1g042293mg</name>
</gene>
<evidence type="ECO:0000256" key="1">
    <source>
        <dbReference type="SAM" id="Phobius"/>
    </source>
</evidence>
<sequence length="68" mass="7849">MQMQWRMGESAIIHKCEERLTVYGDNDHLDDIINSTSSNKTCRQIIGYIIMYGIQTLTFSSLLNKKPP</sequence>
<evidence type="ECO:0000313" key="2">
    <source>
        <dbReference type="EMBL" id="KDO64831.1"/>
    </source>
</evidence>
<proteinExistence type="predicted"/>
<evidence type="ECO:0000313" key="3">
    <source>
        <dbReference type="Proteomes" id="UP000027120"/>
    </source>
</evidence>
<keyword evidence="1" id="KW-1133">Transmembrane helix</keyword>
<dbReference type="AlphaFoldDB" id="A0A067FNT2"/>
<dbReference type="EMBL" id="KK784905">
    <property type="protein sequence ID" value="KDO64831.1"/>
    <property type="molecule type" value="Genomic_DNA"/>
</dbReference>
<name>A0A067FNT2_CITSI</name>
<keyword evidence="1" id="KW-0812">Transmembrane</keyword>